<gene>
    <name evidence="1" type="ORF">GKR67_17690</name>
</gene>
<dbReference type="InterPro" id="IPR035439">
    <property type="entry name" value="UPF0145_dom_sf"/>
</dbReference>
<evidence type="ECO:0000313" key="1">
    <source>
        <dbReference type="EMBL" id="MTC36412.1"/>
    </source>
</evidence>
<sequence length="53" mass="5896">MEKVELINLTKEKGGNAIINFKYETGIFQRTGSGSVSSYIIAYGDAVFIEYND</sequence>
<reference evidence="1 2" key="1">
    <citation type="submission" date="2019-10" db="EMBL/GenBank/DDBJ databases">
        <title>Comparative genomic analysis of Providencia.</title>
        <authorList>
            <person name="Yuan C."/>
            <person name="Wei Y."/>
            <person name="Yin Z."/>
        </authorList>
    </citation>
    <scope>NUCLEOTIDE SEQUENCE [LARGE SCALE GENOMIC DNA]</scope>
    <source>
        <strain evidence="2">wls1934</strain>
    </source>
</reference>
<organism evidence="1 2">
    <name type="scientific">Providencia alcalifaciens</name>
    <dbReference type="NCBI Taxonomy" id="126385"/>
    <lineage>
        <taxon>Bacteria</taxon>
        <taxon>Pseudomonadati</taxon>
        <taxon>Pseudomonadota</taxon>
        <taxon>Gammaproteobacteria</taxon>
        <taxon>Enterobacterales</taxon>
        <taxon>Morganellaceae</taxon>
        <taxon>Providencia</taxon>
    </lineage>
</organism>
<dbReference type="AlphaFoldDB" id="A0AAW9VEX2"/>
<dbReference type="EMBL" id="WLUB01000055">
    <property type="protein sequence ID" value="MTC36412.1"/>
    <property type="molecule type" value="Genomic_DNA"/>
</dbReference>
<comment type="caution">
    <text evidence="1">The sequence shown here is derived from an EMBL/GenBank/DDBJ whole genome shotgun (WGS) entry which is preliminary data.</text>
</comment>
<dbReference type="SUPFAM" id="SSF117782">
    <property type="entry name" value="YbjQ-like"/>
    <property type="match status" value="1"/>
</dbReference>
<evidence type="ECO:0000313" key="2">
    <source>
        <dbReference type="Proteomes" id="UP000449944"/>
    </source>
</evidence>
<name>A0AAW9VEX2_9GAMM</name>
<dbReference type="Gene3D" id="3.30.110.70">
    <property type="entry name" value="Hypothetical protein apc22750. Chain B"/>
    <property type="match status" value="1"/>
</dbReference>
<accession>A0AAW9VEX2</accession>
<protein>
    <submittedName>
        <fullName evidence="1">Uncharacterized protein</fullName>
    </submittedName>
</protein>
<dbReference type="Proteomes" id="UP000449944">
    <property type="component" value="Unassembled WGS sequence"/>
</dbReference>
<proteinExistence type="predicted"/>